<feature type="non-terminal residue" evidence="1">
    <location>
        <position position="156"/>
    </location>
</feature>
<dbReference type="Proteomes" id="UP001575181">
    <property type="component" value="Unassembled WGS sequence"/>
</dbReference>
<gene>
    <name evidence="1" type="ORF">ACERLL_17740</name>
</gene>
<keyword evidence="2" id="KW-1185">Reference proteome</keyword>
<dbReference type="RefSeq" id="WP_373657427.1">
    <property type="nucleotide sequence ID" value="NZ_JBGUAW010000034.1"/>
</dbReference>
<accession>A0ABV4U1D6</accession>
<proteinExistence type="predicted"/>
<organism evidence="1 2">
    <name type="scientific">Thiohalorhabdus methylotrophus</name>
    <dbReference type="NCBI Taxonomy" id="3242694"/>
    <lineage>
        <taxon>Bacteria</taxon>
        <taxon>Pseudomonadati</taxon>
        <taxon>Pseudomonadota</taxon>
        <taxon>Gammaproteobacteria</taxon>
        <taxon>Thiohalorhabdales</taxon>
        <taxon>Thiohalorhabdaceae</taxon>
        <taxon>Thiohalorhabdus</taxon>
    </lineage>
</organism>
<reference evidence="1 2" key="1">
    <citation type="submission" date="2024-08" db="EMBL/GenBank/DDBJ databases">
        <title>Whole-genome sequencing of halo(alkali)philic microorganisms from hypersaline lakes.</title>
        <authorList>
            <person name="Sorokin D.Y."/>
            <person name="Merkel A.Y."/>
            <person name="Messina E."/>
            <person name="Yakimov M."/>
        </authorList>
    </citation>
    <scope>NUCLEOTIDE SEQUENCE [LARGE SCALE GENOMIC DNA]</scope>
    <source>
        <strain evidence="1 2">Cl-TMA</strain>
    </source>
</reference>
<comment type="caution">
    <text evidence="1">The sequence shown here is derived from an EMBL/GenBank/DDBJ whole genome shotgun (WGS) entry which is preliminary data.</text>
</comment>
<sequence>MAEVSKETVELVNRVTKWYSAPTGTVPLADSISEEDAVGAAIGAADTYAGMAEMVGKKAPVLGTFATAGSLALNAENLRAEYGEGGTISQSTFYATASDVTGIMTGLGVGAAATVGFPAVATVAAVGTVAWGGPIPLDSQQALRSKRALGAPQASV</sequence>
<protein>
    <submittedName>
        <fullName evidence="1">Uncharacterized protein</fullName>
    </submittedName>
</protein>
<evidence type="ECO:0000313" key="2">
    <source>
        <dbReference type="Proteomes" id="UP001575181"/>
    </source>
</evidence>
<evidence type="ECO:0000313" key="1">
    <source>
        <dbReference type="EMBL" id="MFA9462639.1"/>
    </source>
</evidence>
<name>A0ABV4U1D6_9GAMM</name>
<dbReference type="EMBL" id="JBGUAW010000034">
    <property type="protein sequence ID" value="MFA9462639.1"/>
    <property type="molecule type" value="Genomic_DNA"/>
</dbReference>